<feature type="active site" description="Charge relay system" evidence="5">
    <location>
        <position position="167"/>
    </location>
</feature>
<comment type="similarity">
    <text evidence="1 5">Belongs to the peptidase S8 family.</text>
</comment>
<feature type="active site" description="Charge relay system" evidence="5">
    <location>
        <position position="204"/>
    </location>
</feature>
<dbReference type="InterPro" id="IPR000209">
    <property type="entry name" value="Peptidase_S8/S53_dom"/>
</dbReference>
<dbReference type="PANTHER" id="PTHR43806">
    <property type="entry name" value="PEPTIDASE S8"/>
    <property type="match status" value="1"/>
</dbReference>
<dbReference type="Proteomes" id="UP000568022">
    <property type="component" value="Unassembled WGS sequence"/>
</dbReference>
<keyword evidence="4 5" id="KW-0720">Serine protease</keyword>
<dbReference type="GO" id="GO:0006508">
    <property type="term" value="P:proteolysis"/>
    <property type="evidence" value="ECO:0007669"/>
    <property type="project" value="UniProtKB-KW"/>
</dbReference>
<feature type="domain" description="Peptidase S8/S53" evidence="6">
    <location>
        <begin position="159"/>
        <end position="448"/>
    </location>
</feature>
<evidence type="ECO:0000256" key="4">
    <source>
        <dbReference type="ARBA" id="ARBA00022825"/>
    </source>
</evidence>
<feature type="active site" description="Charge relay system" evidence="5">
    <location>
        <position position="412"/>
    </location>
</feature>
<dbReference type="PANTHER" id="PTHR43806:SF11">
    <property type="entry name" value="CEREVISIN-RELATED"/>
    <property type="match status" value="1"/>
</dbReference>
<comment type="caution">
    <text evidence="7">The sequence shown here is derived from an EMBL/GenBank/DDBJ whole genome shotgun (WGS) entry which is preliminary data.</text>
</comment>
<proteinExistence type="inferred from homology"/>
<dbReference type="SUPFAM" id="SSF52743">
    <property type="entry name" value="Subtilisin-like"/>
    <property type="match status" value="1"/>
</dbReference>
<dbReference type="InterPro" id="IPR036852">
    <property type="entry name" value="Peptidase_S8/S53_dom_sf"/>
</dbReference>
<name>A0A7W8BLN5_9ACTN</name>
<protein>
    <recommendedName>
        <fullName evidence="6">Peptidase S8/S53 domain-containing protein</fullName>
    </recommendedName>
</protein>
<organism evidence="7 8">
    <name type="scientific">Streptomyces griseoloalbus</name>
    <dbReference type="NCBI Taxonomy" id="67303"/>
    <lineage>
        <taxon>Bacteria</taxon>
        <taxon>Bacillati</taxon>
        <taxon>Actinomycetota</taxon>
        <taxon>Actinomycetes</taxon>
        <taxon>Kitasatosporales</taxon>
        <taxon>Streptomycetaceae</taxon>
        <taxon>Streptomyces</taxon>
    </lineage>
</organism>
<evidence type="ECO:0000256" key="5">
    <source>
        <dbReference type="PROSITE-ProRule" id="PRU01240"/>
    </source>
</evidence>
<dbReference type="PROSITE" id="PS00138">
    <property type="entry name" value="SUBTILASE_SER"/>
    <property type="match status" value="1"/>
</dbReference>
<dbReference type="CDD" id="cd00306">
    <property type="entry name" value="Peptidases_S8_S53"/>
    <property type="match status" value="1"/>
</dbReference>
<dbReference type="PROSITE" id="PS00137">
    <property type="entry name" value="SUBTILASE_HIS"/>
    <property type="match status" value="1"/>
</dbReference>
<dbReference type="Pfam" id="PF00082">
    <property type="entry name" value="Peptidase_S8"/>
    <property type="match status" value="1"/>
</dbReference>
<dbReference type="AlphaFoldDB" id="A0A7W8BLN5"/>
<keyword evidence="8" id="KW-1185">Reference proteome</keyword>
<evidence type="ECO:0000256" key="2">
    <source>
        <dbReference type="ARBA" id="ARBA00022670"/>
    </source>
</evidence>
<dbReference type="InterPro" id="IPR022398">
    <property type="entry name" value="Peptidase_S8_His-AS"/>
</dbReference>
<reference evidence="7 8" key="1">
    <citation type="submission" date="2020-08" db="EMBL/GenBank/DDBJ databases">
        <title>Genomic Encyclopedia of Type Strains, Phase III (KMG-III): the genomes of soil and plant-associated and newly described type strains.</title>
        <authorList>
            <person name="Whitman W."/>
        </authorList>
    </citation>
    <scope>NUCLEOTIDE SEQUENCE [LARGE SCALE GENOMIC DNA]</scope>
    <source>
        <strain evidence="7 8">CECT 3226</strain>
    </source>
</reference>
<evidence type="ECO:0000259" key="6">
    <source>
        <dbReference type="Pfam" id="PF00082"/>
    </source>
</evidence>
<keyword evidence="2 5" id="KW-0645">Protease</keyword>
<sequence>MAPQRFREQFAQIQRTMPGVPLAMGPDDAGEFLYEKGVVLARDGEEARVVEDTVRQHFTTFAGLSADQVRRAGPATNRSGITRIQVADPGQGDGSGDPAVAGALRALSATEGRAGRRLISRNHVVSIAVNACPGDEPVPVAPGGQPNPAAAEAAHDPDSAVRVLVIDTGLMHDHRSYPLLAHTRGDAQLEECGEDGALKQYCGHGTFIAGLVAAVAPNTDITVRGTLNDAGAILESEFGEKLFEAVDRDGWPDVISLSAGTSNGRTDGLLGVDAFMRELREQPTLLVAAAGNNGSATPFWPAAYADLPGYENAVLSVGALRGDGEFGACFSNHGGWVKAYAPGERLTSALTGFDTPVPYVYQHSTYDSCRYGFTYPCTCHHPRHTGVLSEDGGSAKPDQVMFEGLAQWSGTSFATPVAVGMIASLMTAQAQTDPRKARRQLMDTTTEVAEVRGAHVPALLPPTWRPVQISPPSARA</sequence>
<evidence type="ECO:0000256" key="3">
    <source>
        <dbReference type="ARBA" id="ARBA00022801"/>
    </source>
</evidence>
<dbReference type="GO" id="GO:0004252">
    <property type="term" value="F:serine-type endopeptidase activity"/>
    <property type="evidence" value="ECO:0007669"/>
    <property type="project" value="UniProtKB-UniRule"/>
</dbReference>
<evidence type="ECO:0000313" key="7">
    <source>
        <dbReference type="EMBL" id="MBB5125661.1"/>
    </source>
</evidence>
<dbReference type="Gene3D" id="3.40.50.200">
    <property type="entry name" value="Peptidase S8/S53 domain"/>
    <property type="match status" value="1"/>
</dbReference>
<dbReference type="InterPro" id="IPR015500">
    <property type="entry name" value="Peptidase_S8_subtilisin-rel"/>
</dbReference>
<accession>A0A7W8BLN5</accession>
<dbReference type="PROSITE" id="PS51892">
    <property type="entry name" value="SUBTILASE"/>
    <property type="match status" value="1"/>
</dbReference>
<dbReference type="EMBL" id="JACHJE010000005">
    <property type="protein sequence ID" value="MBB5125661.1"/>
    <property type="molecule type" value="Genomic_DNA"/>
</dbReference>
<evidence type="ECO:0000256" key="1">
    <source>
        <dbReference type="ARBA" id="ARBA00011073"/>
    </source>
</evidence>
<dbReference type="PRINTS" id="PR00723">
    <property type="entry name" value="SUBTILISIN"/>
</dbReference>
<evidence type="ECO:0000313" key="8">
    <source>
        <dbReference type="Proteomes" id="UP000568022"/>
    </source>
</evidence>
<gene>
    <name evidence="7" type="ORF">FHS32_002395</name>
</gene>
<dbReference type="InterPro" id="IPR050131">
    <property type="entry name" value="Peptidase_S8_subtilisin-like"/>
</dbReference>
<keyword evidence="3 5" id="KW-0378">Hydrolase</keyword>
<dbReference type="InterPro" id="IPR023828">
    <property type="entry name" value="Peptidase_S8_Ser-AS"/>
</dbReference>